<feature type="transmembrane region" description="Helical" evidence="1">
    <location>
        <begin position="6"/>
        <end position="25"/>
    </location>
</feature>
<gene>
    <name evidence="2" type="ORF">Psi01_26150</name>
</gene>
<protein>
    <submittedName>
        <fullName evidence="2">Uncharacterized protein</fullName>
    </submittedName>
</protein>
<dbReference type="RefSeq" id="WP_204064231.1">
    <property type="nucleotide sequence ID" value="NZ_BOOJ01000023.1"/>
</dbReference>
<dbReference type="AlphaFoldDB" id="A0A8J3WJX3"/>
<sequence length="145" mass="16328">MTATVTELAVITVLAIVLAGIGIYIRWERAAASQDPEIADPEAGPLDTPVRMPAGHPEIHPELDVYDFWLAALHDEIWPDAEWQAVEDCPRLQLDPYESEAAARAAVTGRGQRAVRCACGDWHIRYGLRRRRGLWRPRRRPARTP</sequence>
<dbReference type="Proteomes" id="UP000619788">
    <property type="component" value="Unassembled WGS sequence"/>
</dbReference>
<organism evidence="2 3">
    <name type="scientific">Planobispora siamensis</name>
    <dbReference type="NCBI Taxonomy" id="936338"/>
    <lineage>
        <taxon>Bacteria</taxon>
        <taxon>Bacillati</taxon>
        <taxon>Actinomycetota</taxon>
        <taxon>Actinomycetes</taxon>
        <taxon>Streptosporangiales</taxon>
        <taxon>Streptosporangiaceae</taxon>
        <taxon>Planobispora</taxon>
    </lineage>
</organism>
<keyword evidence="1" id="KW-1133">Transmembrane helix</keyword>
<keyword evidence="3" id="KW-1185">Reference proteome</keyword>
<evidence type="ECO:0000256" key="1">
    <source>
        <dbReference type="SAM" id="Phobius"/>
    </source>
</evidence>
<name>A0A8J3WJX3_9ACTN</name>
<evidence type="ECO:0000313" key="3">
    <source>
        <dbReference type="Proteomes" id="UP000619788"/>
    </source>
</evidence>
<keyword evidence="1" id="KW-0812">Transmembrane</keyword>
<proteinExistence type="predicted"/>
<dbReference type="EMBL" id="BOOJ01000023">
    <property type="protein sequence ID" value="GIH91985.1"/>
    <property type="molecule type" value="Genomic_DNA"/>
</dbReference>
<reference evidence="2 3" key="1">
    <citation type="submission" date="2021-01" db="EMBL/GenBank/DDBJ databases">
        <title>Whole genome shotgun sequence of Planobispora siamensis NBRC 107568.</title>
        <authorList>
            <person name="Komaki H."/>
            <person name="Tamura T."/>
        </authorList>
    </citation>
    <scope>NUCLEOTIDE SEQUENCE [LARGE SCALE GENOMIC DNA]</scope>
    <source>
        <strain evidence="2 3">NBRC 107568</strain>
    </source>
</reference>
<keyword evidence="1" id="KW-0472">Membrane</keyword>
<comment type="caution">
    <text evidence="2">The sequence shown here is derived from an EMBL/GenBank/DDBJ whole genome shotgun (WGS) entry which is preliminary data.</text>
</comment>
<evidence type="ECO:0000313" key="2">
    <source>
        <dbReference type="EMBL" id="GIH91985.1"/>
    </source>
</evidence>
<accession>A0A8J3WJX3</accession>